<organism evidence="5 6">
    <name type="scientific">Ogataea haglerorum</name>
    <dbReference type="NCBI Taxonomy" id="1937702"/>
    <lineage>
        <taxon>Eukaryota</taxon>
        <taxon>Fungi</taxon>
        <taxon>Dikarya</taxon>
        <taxon>Ascomycota</taxon>
        <taxon>Saccharomycotina</taxon>
        <taxon>Pichiomycetes</taxon>
        <taxon>Pichiales</taxon>
        <taxon>Pichiaceae</taxon>
        <taxon>Ogataea</taxon>
    </lineage>
</organism>
<dbReference type="InterPro" id="IPR000504">
    <property type="entry name" value="RRM_dom"/>
</dbReference>
<evidence type="ECO:0000313" key="6">
    <source>
        <dbReference type="Proteomes" id="UP000697297"/>
    </source>
</evidence>
<keyword evidence="1 2" id="KW-0694">RNA-binding</keyword>
<dbReference type="CDD" id="cd12418">
    <property type="entry name" value="RRM_Aly_REF_like"/>
    <property type="match status" value="1"/>
</dbReference>
<dbReference type="Pfam" id="PF13865">
    <property type="entry name" value="FoP_duplication"/>
    <property type="match status" value="1"/>
</dbReference>
<feature type="compositionally biased region" description="Basic residues" evidence="3">
    <location>
        <begin position="261"/>
        <end position="270"/>
    </location>
</feature>
<reference evidence="5 6" key="1">
    <citation type="journal article" date="2021" name="G3 (Bethesda)">
        <title>Genomic diversity, chromosomal rearrangements, and interspecies hybridization in the ogataea polymorpha species complex.</title>
        <authorList>
            <person name="Hanson S.J."/>
            <person name="Cinneide E.O."/>
            <person name="Salzberg L.I."/>
            <person name="Wolfe K.H."/>
            <person name="McGowan J."/>
            <person name="Fitzpatrick D.A."/>
            <person name="Matlin K."/>
        </authorList>
    </citation>
    <scope>NUCLEOTIDE SEQUENCE [LARGE SCALE GENOMIC DNA]</scope>
    <source>
        <strain evidence="5">81-436-3</strain>
    </source>
</reference>
<protein>
    <recommendedName>
        <fullName evidence="4">RRM domain-containing protein</fullName>
    </recommendedName>
</protein>
<dbReference type="Pfam" id="PF00076">
    <property type="entry name" value="RRM_1"/>
    <property type="match status" value="1"/>
</dbReference>
<feature type="compositionally biased region" description="Basic residues" evidence="3">
    <location>
        <begin position="128"/>
        <end position="158"/>
    </location>
</feature>
<dbReference type="PANTHER" id="PTHR19965:SF82">
    <property type="entry name" value="THO COMPLEX SUBUNIT 4"/>
    <property type="match status" value="1"/>
</dbReference>
<feature type="region of interest" description="Disordered" evidence="3">
    <location>
        <begin position="120"/>
        <end position="174"/>
    </location>
</feature>
<dbReference type="Gene3D" id="3.30.70.330">
    <property type="match status" value="1"/>
</dbReference>
<accession>A0ABQ7RFI8</accession>
<feature type="domain" description="RRM" evidence="4">
    <location>
        <begin position="177"/>
        <end position="254"/>
    </location>
</feature>
<dbReference type="PROSITE" id="PS50102">
    <property type="entry name" value="RRM"/>
    <property type="match status" value="1"/>
</dbReference>
<dbReference type="Proteomes" id="UP000697297">
    <property type="component" value="Unassembled WGS sequence"/>
</dbReference>
<dbReference type="InterPro" id="IPR025715">
    <property type="entry name" value="FoP_C"/>
</dbReference>
<dbReference type="EMBL" id="JAHLUN010000008">
    <property type="protein sequence ID" value="KAG7764606.1"/>
    <property type="molecule type" value="Genomic_DNA"/>
</dbReference>
<evidence type="ECO:0000259" key="4">
    <source>
        <dbReference type="PROSITE" id="PS50102"/>
    </source>
</evidence>
<dbReference type="InterPro" id="IPR035979">
    <property type="entry name" value="RBD_domain_sf"/>
</dbReference>
<dbReference type="SUPFAM" id="SSF54928">
    <property type="entry name" value="RNA-binding domain, RBD"/>
    <property type="match status" value="1"/>
</dbReference>
<keyword evidence="6" id="KW-1185">Reference proteome</keyword>
<evidence type="ECO:0000256" key="3">
    <source>
        <dbReference type="SAM" id="MobiDB-lite"/>
    </source>
</evidence>
<evidence type="ECO:0000256" key="2">
    <source>
        <dbReference type="PROSITE-ProRule" id="PRU00176"/>
    </source>
</evidence>
<dbReference type="InterPro" id="IPR051229">
    <property type="entry name" value="ALYREF_mRNA_export"/>
</dbReference>
<dbReference type="SMART" id="SM00360">
    <property type="entry name" value="RRM"/>
    <property type="match status" value="1"/>
</dbReference>
<dbReference type="InterPro" id="IPR012677">
    <property type="entry name" value="Nucleotide-bd_a/b_plait_sf"/>
</dbReference>
<gene>
    <name evidence="5" type="ORF">KL946_003286</name>
</gene>
<dbReference type="PANTHER" id="PTHR19965">
    <property type="entry name" value="RNA AND EXPORT FACTOR BINDING PROTEIN"/>
    <property type="match status" value="1"/>
</dbReference>
<evidence type="ECO:0000313" key="5">
    <source>
        <dbReference type="EMBL" id="KAG7764606.1"/>
    </source>
</evidence>
<proteinExistence type="predicted"/>
<name>A0ABQ7RFI8_9ASCO</name>
<feature type="region of interest" description="Disordered" evidence="3">
    <location>
        <begin position="260"/>
        <end position="328"/>
    </location>
</feature>
<sequence length="328" mass="35689">MTFQKKKTAAVVVPPDGVRGNTGWTAKDSLCGASWEYVRSRRLCDPSRTAGKLPGKRGGYQCSNNRSLTACSNHWPPSKSADSCRLPAPGARSIDADFMFFPASTFVDMSLLEQSLDEIINSGPGGSRKSHSRPRQRAHRGVSKAHGKPSRGGRRPHRPSAPLPRSKEAEELSGGRPYLRVSHLHPELTEKDLEGLFSSIGDLLFTKIEYNTRGESTGVAFVGYQNPADCEVAIERFDGRRAAGQIISVENAIPLSQRISVSKRGKKARSRDREPKPRRKTVEELDAELNSYMGAPATEAPAAAEQPSETGEIGDSNPAFAATDMMVE</sequence>
<feature type="compositionally biased region" description="Low complexity" evidence="3">
    <location>
        <begin position="295"/>
        <end position="309"/>
    </location>
</feature>
<comment type="caution">
    <text evidence="5">The sequence shown here is derived from an EMBL/GenBank/DDBJ whole genome shotgun (WGS) entry which is preliminary data.</text>
</comment>
<evidence type="ECO:0000256" key="1">
    <source>
        <dbReference type="ARBA" id="ARBA00022884"/>
    </source>
</evidence>
<feature type="compositionally biased region" description="Basic and acidic residues" evidence="3">
    <location>
        <begin position="271"/>
        <end position="283"/>
    </location>
</feature>